<dbReference type="AlphaFoldDB" id="A0A0F9VMU9"/>
<evidence type="ECO:0000313" key="1">
    <source>
        <dbReference type="EMBL" id="KKN74776.1"/>
    </source>
</evidence>
<dbReference type="Gene3D" id="2.60.120.260">
    <property type="entry name" value="Galactose-binding domain-like"/>
    <property type="match status" value="1"/>
</dbReference>
<dbReference type="EMBL" id="LAZR01000320">
    <property type="protein sequence ID" value="KKN74776.1"/>
    <property type="molecule type" value="Genomic_DNA"/>
</dbReference>
<proteinExistence type="predicted"/>
<comment type="caution">
    <text evidence="1">The sequence shown here is derived from an EMBL/GenBank/DDBJ whole genome shotgun (WGS) entry which is preliminary data.</text>
</comment>
<name>A0A0F9VMU9_9ZZZZ</name>
<reference evidence="1" key="1">
    <citation type="journal article" date="2015" name="Nature">
        <title>Complex archaea that bridge the gap between prokaryotes and eukaryotes.</title>
        <authorList>
            <person name="Spang A."/>
            <person name="Saw J.H."/>
            <person name="Jorgensen S.L."/>
            <person name="Zaremba-Niedzwiedzka K."/>
            <person name="Martijn J."/>
            <person name="Lind A.E."/>
            <person name="van Eijk R."/>
            <person name="Schleper C."/>
            <person name="Guy L."/>
            <person name="Ettema T.J."/>
        </authorList>
    </citation>
    <scope>NUCLEOTIDE SEQUENCE</scope>
</reference>
<sequence length="245" mass="25950">MATLAKYTRILVDEYDFSTDSNSLSIAIAIPSIDVTCFQATAYEWLSSFPSGSIVHGGFMIPSTSEGTLEKEIYDRIGSSTSAIVTAQVGTNTDACPSYVLSATYTDTFEIDTPIEGALMVNGNWIGTIRRGLRMWTGTFSSMAAQTSPAYIDLGAQATAGGFAYLHIQAIVDGATNAVIILESDDNTGFSSAATECTWTFSAVGAEEKTLSGTIDRYIRLRCTDLGTATSFTVVGIACASGITY</sequence>
<protein>
    <submittedName>
        <fullName evidence="1">Uncharacterized protein</fullName>
    </submittedName>
</protein>
<gene>
    <name evidence="1" type="ORF">LCGC14_0386690</name>
</gene>
<accession>A0A0F9VMU9</accession>
<organism evidence="1">
    <name type="scientific">marine sediment metagenome</name>
    <dbReference type="NCBI Taxonomy" id="412755"/>
    <lineage>
        <taxon>unclassified sequences</taxon>
        <taxon>metagenomes</taxon>
        <taxon>ecological metagenomes</taxon>
    </lineage>
</organism>